<protein>
    <submittedName>
        <fullName evidence="2">Uncharacterized protein</fullName>
    </submittedName>
</protein>
<dbReference type="PANTHER" id="PTHR47682">
    <property type="entry name" value="TETRATRICOPEPTIDE REPEAT (TPR)-CONTAINING PROTEIN"/>
    <property type="match status" value="1"/>
</dbReference>
<dbReference type="EMBL" id="JAMQYH010000003">
    <property type="protein sequence ID" value="KAJ1694528.1"/>
    <property type="molecule type" value="Genomic_DNA"/>
</dbReference>
<feature type="repeat" description="TPR" evidence="1">
    <location>
        <begin position="194"/>
        <end position="227"/>
    </location>
</feature>
<dbReference type="SUPFAM" id="SSF48452">
    <property type="entry name" value="TPR-like"/>
    <property type="match status" value="1"/>
</dbReference>
<name>A0A9Q0HQT0_9POAL</name>
<dbReference type="Gene3D" id="3.40.30.10">
    <property type="entry name" value="Glutaredoxin"/>
    <property type="match status" value="1"/>
</dbReference>
<dbReference type="AlphaFoldDB" id="A0A9Q0HQT0"/>
<dbReference type="SUPFAM" id="SSF52833">
    <property type="entry name" value="Thioredoxin-like"/>
    <property type="match status" value="1"/>
</dbReference>
<keyword evidence="1" id="KW-0802">TPR repeat</keyword>
<dbReference type="SMART" id="SM00028">
    <property type="entry name" value="TPR"/>
    <property type="match status" value="3"/>
</dbReference>
<dbReference type="InterPro" id="IPR019734">
    <property type="entry name" value="TPR_rpt"/>
</dbReference>
<proteinExistence type="predicted"/>
<keyword evidence="3" id="KW-1185">Reference proteome</keyword>
<dbReference type="Gene3D" id="1.25.40.10">
    <property type="entry name" value="Tetratricopeptide repeat domain"/>
    <property type="match status" value="1"/>
</dbReference>
<dbReference type="InterPro" id="IPR011990">
    <property type="entry name" value="TPR-like_helical_dom_sf"/>
</dbReference>
<organism evidence="2 3">
    <name type="scientific">Rhynchospora breviuscula</name>
    <dbReference type="NCBI Taxonomy" id="2022672"/>
    <lineage>
        <taxon>Eukaryota</taxon>
        <taxon>Viridiplantae</taxon>
        <taxon>Streptophyta</taxon>
        <taxon>Embryophyta</taxon>
        <taxon>Tracheophyta</taxon>
        <taxon>Spermatophyta</taxon>
        <taxon>Magnoliopsida</taxon>
        <taxon>Liliopsida</taxon>
        <taxon>Poales</taxon>
        <taxon>Cyperaceae</taxon>
        <taxon>Cyperoideae</taxon>
        <taxon>Rhynchosporeae</taxon>
        <taxon>Rhynchospora</taxon>
    </lineage>
</organism>
<dbReference type="InterPro" id="IPR036249">
    <property type="entry name" value="Thioredoxin-like_sf"/>
</dbReference>
<comment type="caution">
    <text evidence="2">The sequence shown here is derived from an EMBL/GenBank/DDBJ whole genome shotgun (WGS) entry which is preliminary data.</text>
</comment>
<sequence length="251" mass="26341">MALTLTTFSPFSPLFTRAKRERKATTIHASATSASTEKVEIRVCVNRTCARQGSRETLLTLSGLAPPGLSVTSCGCLGRCGAGPNVVVLPKGELVGPCGTPARAAEVLAWVCGPNFDPGTNLEALGLRKRAEVALEKGNAAEAVALLSQAIELNPSGGLHVLYLTRSSAKLAMGDNAGALLDAKEACNVDSKFPQGYISQGDAFLAMEEYNSAEEAYATALDLDPSIRRSRSFKARVTKLQEKLLAANASS</sequence>
<feature type="repeat" description="TPR" evidence="1">
    <location>
        <begin position="124"/>
        <end position="157"/>
    </location>
</feature>
<dbReference type="PROSITE" id="PS50005">
    <property type="entry name" value="TPR"/>
    <property type="match status" value="2"/>
</dbReference>
<evidence type="ECO:0000313" key="2">
    <source>
        <dbReference type="EMBL" id="KAJ1694528.1"/>
    </source>
</evidence>
<dbReference type="Proteomes" id="UP001151287">
    <property type="component" value="Unassembled WGS sequence"/>
</dbReference>
<accession>A0A9Q0HQT0</accession>
<evidence type="ECO:0000313" key="3">
    <source>
        <dbReference type="Proteomes" id="UP001151287"/>
    </source>
</evidence>
<evidence type="ECO:0000256" key="1">
    <source>
        <dbReference type="PROSITE-ProRule" id="PRU00339"/>
    </source>
</evidence>
<dbReference type="PANTHER" id="PTHR47682:SF1">
    <property type="entry name" value="TETRATRICOPEPTIDE REPEAT (TPR)-CONTAINING PROTEIN"/>
    <property type="match status" value="1"/>
</dbReference>
<dbReference type="Pfam" id="PF13181">
    <property type="entry name" value="TPR_8"/>
    <property type="match status" value="2"/>
</dbReference>
<reference evidence="2" key="1">
    <citation type="journal article" date="2022" name="Cell">
        <title>Repeat-based holocentromeres influence genome architecture and karyotype evolution.</title>
        <authorList>
            <person name="Hofstatter P.G."/>
            <person name="Thangavel G."/>
            <person name="Lux T."/>
            <person name="Neumann P."/>
            <person name="Vondrak T."/>
            <person name="Novak P."/>
            <person name="Zhang M."/>
            <person name="Costa L."/>
            <person name="Castellani M."/>
            <person name="Scott A."/>
            <person name="Toegelov H."/>
            <person name="Fuchs J."/>
            <person name="Mata-Sucre Y."/>
            <person name="Dias Y."/>
            <person name="Vanzela A.L.L."/>
            <person name="Huettel B."/>
            <person name="Almeida C.C.S."/>
            <person name="Simkova H."/>
            <person name="Souza G."/>
            <person name="Pedrosa-Harand A."/>
            <person name="Macas J."/>
            <person name="Mayer K.F.X."/>
            <person name="Houben A."/>
            <person name="Marques A."/>
        </authorList>
    </citation>
    <scope>NUCLEOTIDE SEQUENCE</scope>
    <source>
        <strain evidence="2">RhyBre1mFocal</strain>
    </source>
</reference>
<dbReference type="CDD" id="cd02980">
    <property type="entry name" value="TRX_Fd_family"/>
    <property type="match status" value="1"/>
</dbReference>
<gene>
    <name evidence="2" type="ORF">LUZ63_011226</name>
</gene>
<dbReference type="OrthoDB" id="2423701at2759"/>